<dbReference type="Proteomes" id="UP001247620">
    <property type="component" value="Unassembled WGS sequence"/>
</dbReference>
<feature type="domain" description="RagB/SusD" evidence="6">
    <location>
        <begin position="310"/>
        <end position="647"/>
    </location>
</feature>
<evidence type="ECO:0000259" key="7">
    <source>
        <dbReference type="Pfam" id="PF14322"/>
    </source>
</evidence>
<dbReference type="InterPro" id="IPR012944">
    <property type="entry name" value="SusD_RagB_dom"/>
</dbReference>
<name>A0ABU1TCH7_9SPHI</name>
<dbReference type="RefSeq" id="WP_310096784.1">
    <property type="nucleotide sequence ID" value="NZ_JAVDUU010000003.1"/>
</dbReference>
<evidence type="ECO:0000256" key="2">
    <source>
        <dbReference type="ARBA" id="ARBA00006275"/>
    </source>
</evidence>
<dbReference type="Pfam" id="PF14322">
    <property type="entry name" value="SusD-like_3"/>
    <property type="match status" value="1"/>
</dbReference>
<comment type="subcellular location">
    <subcellularLocation>
        <location evidence="1">Cell outer membrane</location>
    </subcellularLocation>
</comment>
<feature type="domain" description="SusD-like N-terminal" evidence="7">
    <location>
        <begin position="116"/>
        <end position="233"/>
    </location>
</feature>
<dbReference type="Pfam" id="PF07980">
    <property type="entry name" value="SusD_RagB"/>
    <property type="match status" value="1"/>
</dbReference>
<comment type="similarity">
    <text evidence="2">Belongs to the SusD family.</text>
</comment>
<evidence type="ECO:0000313" key="9">
    <source>
        <dbReference type="Proteomes" id="UP001247620"/>
    </source>
</evidence>
<sequence length="649" mass="71062">MKKISLITIIASLLITGSCKKDSSFLDVPPKQVLPTELAFSDPALVLSILGDLYNRQRDFSSLDGYPSREYPATPNGDTEPGWRTFADFSEAFPSENGSSFIVQRTGWDYGEWKIWDYGYIRDLNLFIQRATAATKLTDADKTRFLAEARFLRANYYFEMVKRMGGVPLITDPLAYDYSGNVTPLQKARAKESELYDFIISEAEAIKDQLPADVNEKSRATKAAALAMEARAALYAGSIAKYGTKTPQVSLPGGEVGIPASMAAGYYTKALTAAQAIINGSAGAYQLYKVLPDLADNFAAIFLDKSSVNQEAIFVEDFKVNSGKVHGFTTNNQPFSISDEGLDAGRLNPSLNVAEAFEKLDNTYAPLATTDGSGNPVYYANQLDIFAGRDARLAGTLLLPGGSFKGKKTDVWAGYQLADGSVLTSDDAGHLKPLPGTSTPVQVVGKDGVVNGQEFRSQTGFYIRKYLDPAVGSGRRGRGSDVAFIRYRYAEVLLNAAEAAFELGQTSVAAGYMNQVRARAGLTTPLTPAEITFDRIVHERRVELVFEGHTLYDMKRWRLATSVWDGTPMTVTDLVSNIGKATKRNTQPYGLWPYKYYNPGNANNGKWLFKEVRPASVTGANRFQLGNYYSQIGTDVLSANPKIVKQPNQ</sequence>
<dbReference type="InterPro" id="IPR011990">
    <property type="entry name" value="TPR-like_helical_dom_sf"/>
</dbReference>
<dbReference type="InterPro" id="IPR033985">
    <property type="entry name" value="SusD-like_N"/>
</dbReference>
<evidence type="ECO:0008006" key="10">
    <source>
        <dbReference type="Google" id="ProtNLM"/>
    </source>
</evidence>
<evidence type="ECO:0000256" key="4">
    <source>
        <dbReference type="ARBA" id="ARBA00023136"/>
    </source>
</evidence>
<evidence type="ECO:0000256" key="3">
    <source>
        <dbReference type="ARBA" id="ARBA00022729"/>
    </source>
</evidence>
<keyword evidence="5" id="KW-0998">Cell outer membrane</keyword>
<keyword evidence="3" id="KW-0732">Signal</keyword>
<comment type="caution">
    <text evidence="8">The sequence shown here is derived from an EMBL/GenBank/DDBJ whole genome shotgun (WGS) entry which is preliminary data.</text>
</comment>
<dbReference type="SUPFAM" id="SSF48452">
    <property type="entry name" value="TPR-like"/>
    <property type="match status" value="1"/>
</dbReference>
<evidence type="ECO:0000259" key="6">
    <source>
        <dbReference type="Pfam" id="PF07980"/>
    </source>
</evidence>
<dbReference type="Gene3D" id="1.25.40.390">
    <property type="match status" value="1"/>
</dbReference>
<dbReference type="EMBL" id="JAVDUU010000003">
    <property type="protein sequence ID" value="MDR6943104.1"/>
    <property type="molecule type" value="Genomic_DNA"/>
</dbReference>
<gene>
    <name evidence="8" type="ORF">J2W55_002957</name>
</gene>
<reference evidence="8 9" key="1">
    <citation type="submission" date="2023-07" db="EMBL/GenBank/DDBJ databases">
        <title>Sorghum-associated microbial communities from plants grown in Nebraska, USA.</title>
        <authorList>
            <person name="Schachtman D."/>
        </authorList>
    </citation>
    <scope>NUCLEOTIDE SEQUENCE [LARGE SCALE GENOMIC DNA]</scope>
    <source>
        <strain evidence="8 9">3262</strain>
    </source>
</reference>
<proteinExistence type="inferred from homology"/>
<evidence type="ECO:0000256" key="1">
    <source>
        <dbReference type="ARBA" id="ARBA00004442"/>
    </source>
</evidence>
<evidence type="ECO:0000313" key="8">
    <source>
        <dbReference type="EMBL" id="MDR6943104.1"/>
    </source>
</evidence>
<accession>A0ABU1TCH7</accession>
<protein>
    <recommendedName>
        <fullName evidence="10">Starch-binding associating with outer membrane</fullName>
    </recommendedName>
</protein>
<organism evidence="8 9">
    <name type="scientific">Mucilaginibacter pocheonensis</name>
    <dbReference type="NCBI Taxonomy" id="398050"/>
    <lineage>
        <taxon>Bacteria</taxon>
        <taxon>Pseudomonadati</taxon>
        <taxon>Bacteroidota</taxon>
        <taxon>Sphingobacteriia</taxon>
        <taxon>Sphingobacteriales</taxon>
        <taxon>Sphingobacteriaceae</taxon>
        <taxon>Mucilaginibacter</taxon>
    </lineage>
</organism>
<keyword evidence="9" id="KW-1185">Reference proteome</keyword>
<evidence type="ECO:0000256" key="5">
    <source>
        <dbReference type="ARBA" id="ARBA00023237"/>
    </source>
</evidence>
<keyword evidence="4" id="KW-0472">Membrane</keyword>
<dbReference type="PROSITE" id="PS51257">
    <property type="entry name" value="PROKAR_LIPOPROTEIN"/>
    <property type="match status" value="1"/>
</dbReference>